<sequence length="118" mass="13578">MEVNVKKSDRGYVVVIKDDETTIAQDIKPFVEGYQPIETEEEARAIAEQLIQHLQEVRNSKPPINPYEYAEKRRQEYPPIGDQLDALWKLLEPPAGTEAHELKQKILAIKARYPKPIA</sequence>
<dbReference type="AlphaFoldDB" id="A0A1T4QGL3"/>
<gene>
    <name evidence="1" type="ORF">SAMN02745885_01666</name>
</gene>
<dbReference type="Pfam" id="PF16250">
    <property type="entry name" value="DUF4907"/>
    <property type="match status" value="1"/>
</dbReference>
<protein>
    <submittedName>
        <fullName evidence="1">Uncharacterized protein</fullName>
    </submittedName>
</protein>
<name>A0A1T4QGL3_9FIRM</name>
<organism evidence="1 2">
    <name type="scientific">Carboxydocella sporoproducens DSM 16521</name>
    <dbReference type="NCBI Taxonomy" id="1121270"/>
    <lineage>
        <taxon>Bacteria</taxon>
        <taxon>Bacillati</taxon>
        <taxon>Bacillota</taxon>
        <taxon>Clostridia</taxon>
        <taxon>Eubacteriales</taxon>
        <taxon>Clostridiales Family XVI. Incertae Sedis</taxon>
        <taxon>Carboxydocella</taxon>
    </lineage>
</organism>
<dbReference type="OrthoDB" id="8595388at2"/>
<keyword evidence="2" id="KW-1185">Reference proteome</keyword>
<dbReference type="Proteomes" id="UP000189933">
    <property type="component" value="Unassembled WGS sequence"/>
</dbReference>
<accession>A0A1T4QGL3</accession>
<dbReference type="InterPro" id="IPR032593">
    <property type="entry name" value="DUF4907"/>
</dbReference>
<dbReference type="EMBL" id="FUXM01000018">
    <property type="protein sequence ID" value="SKA02757.1"/>
    <property type="molecule type" value="Genomic_DNA"/>
</dbReference>
<evidence type="ECO:0000313" key="2">
    <source>
        <dbReference type="Proteomes" id="UP000189933"/>
    </source>
</evidence>
<dbReference type="RefSeq" id="WP_078665712.1">
    <property type="nucleotide sequence ID" value="NZ_FUXM01000018.1"/>
</dbReference>
<reference evidence="2" key="1">
    <citation type="submission" date="2017-02" db="EMBL/GenBank/DDBJ databases">
        <authorList>
            <person name="Varghese N."/>
            <person name="Submissions S."/>
        </authorList>
    </citation>
    <scope>NUCLEOTIDE SEQUENCE [LARGE SCALE GENOMIC DNA]</scope>
    <source>
        <strain evidence="2">DSM 16521</strain>
    </source>
</reference>
<proteinExistence type="predicted"/>
<evidence type="ECO:0000313" key="1">
    <source>
        <dbReference type="EMBL" id="SKA02757.1"/>
    </source>
</evidence>